<dbReference type="PROSITE" id="PS00018">
    <property type="entry name" value="EF_HAND_1"/>
    <property type="match status" value="1"/>
</dbReference>
<dbReference type="PROSITE" id="PS50222">
    <property type="entry name" value="EF_HAND_2"/>
    <property type="match status" value="1"/>
</dbReference>
<dbReference type="EMBL" id="QEXV01000004">
    <property type="protein sequence ID" value="PWE17042.1"/>
    <property type="molecule type" value="Genomic_DNA"/>
</dbReference>
<dbReference type="RefSeq" id="WP_109253266.1">
    <property type="nucleotide sequence ID" value="NZ_QEXV01000004.1"/>
</dbReference>
<dbReference type="GO" id="GO:0005509">
    <property type="term" value="F:calcium ion binding"/>
    <property type="evidence" value="ECO:0007669"/>
    <property type="project" value="InterPro"/>
</dbReference>
<evidence type="ECO:0000256" key="1">
    <source>
        <dbReference type="SAM" id="MobiDB-lite"/>
    </source>
</evidence>
<evidence type="ECO:0000313" key="5">
    <source>
        <dbReference type="Proteomes" id="UP000245168"/>
    </source>
</evidence>
<dbReference type="InterPro" id="IPR002048">
    <property type="entry name" value="EF_hand_dom"/>
</dbReference>
<gene>
    <name evidence="4" type="ORF">DDZ18_10080</name>
</gene>
<dbReference type="AlphaFoldDB" id="A0A2U2BSR4"/>
<dbReference type="Proteomes" id="UP000245168">
    <property type="component" value="Unassembled WGS sequence"/>
</dbReference>
<reference evidence="5" key="1">
    <citation type="submission" date="2018-05" db="EMBL/GenBank/DDBJ databases">
        <authorList>
            <person name="Liu B.-T."/>
        </authorList>
    </citation>
    <scope>NUCLEOTIDE SEQUENCE [LARGE SCALE GENOMIC DNA]</scope>
    <source>
        <strain evidence="5">WD6-1</strain>
    </source>
</reference>
<name>A0A2U2BSR4_9PROT</name>
<feature type="chain" id="PRO_5015620579" description="EF-hand domain-containing protein" evidence="2">
    <location>
        <begin position="18"/>
        <end position="213"/>
    </location>
</feature>
<protein>
    <recommendedName>
        <fullName evidence="3">EF-hand domain-containing protein</fullName>
    </recommendedName>
</protein>
<feature type="domain" description="EF-hand" evidence="3">
    <location>
        <begin position="168"/>
        <end position="203"/>
    </location>
</feature>
<accession>A0A2U2BSR4</accession>
<evidence type="ECO:0000256" key="2">
    <source>
        <dbReference type="SAM" id="SignalP"/>
    </source>
</evidence>
<proteinExistence type="predicted"/>
<keyword evidence="5" id="KW-1185">Reference proteome</keyword>
<dbReference type="SUPFAM" id="SSF47473">
    <property type="entry name" value="EF-hand"/>
    <property type="match status" value="1"/>
</dbReference>
<comment type="caution">
    <text evidence="4">The sequence shown here is derived from an EMBL/GenBank/DDBJ whole genome shotgun (WGS) entry which is preliminary data.</text>
</comment>
<feature type="signal peptide" evidence="2">
    <location>
        <begin position="1"/>
        <end position="17"/>
    </location>
</feature>
<evidence type="ECO:0000259" key="3">
    <source>
        <dbReference type="PROSITE" id="PS50222"/>
    </source>
</evidence>
<organism evidence="4 5">
    <name type="scientific">Marinicauda salina</name>
    <dbReference type="NCBI Taxonomy" id="2135793"/>
    <lineage>
        <taxon>Bacteria</taxon>
        <taxon>Pseudomonadati</taxon>
        <taxon>Pseudomonadota</taxon>
        <taxon>Alphaproteobacteria</taxon>
        <taxon>Maricaulales</taxon>
        <taxon>Maricaulaceae</taxon>
        <taxon>Marinicauda</taxon>
    </lineage>
</organism>
<feature type="region of interest" description="Disordered" evidence="1">
    <location>
        <begin position="26"/>
        <end position="51"/>
    </location>
</feature>
<dbReference type="OrthoDB" id="5470953at2"/>
<sequence>MKTILALTAATVALATAAPGVSAAAASEPGAKQMPHGGMMTGGRHHGGRHGGSGMHGMHGLMMLQAADADDDNTVTRAELADLHTQEFDYRDRNGDGYLTIEDASPMMRRMHAIASEGDGVFAGRGMMGGHMRGGHMMTGADDDDDGGPGWHMFGMDDDEDGRLSRDEFLARHMGMFDELDADGDDAVTPAELDAAVEAHQERRGSRLFWWRD</sequence>
<keyword evidence="2" id="KW-0732">Signal</keyword>
<dbReference type="InterPro" id="IPR018247">
    <property type="entry name" value="EF_Hand_1_Ca_BS"/>
</dbReference>
<dbReference type="Gene3D" id="1.10.238.10">
    <property type="entry name" value="EF-hand"/>
    <property type="match status" value="2"/>
</dbReference>
<dbReference type="InterPro" id="IPR011992">
    <property type="entry name" value="EF-hand-dom_pair"/>
</dbReference>
<evidence type="ECO:0000313" key="4">
    <source>
        <dbReference type="EMBL" id="PWE17042.1"/>
    </source>
</evidence>